<feature type="domain" description="Tify" evidence="3">
    <location>
        <begin position="119"/>
        <end position="154"/>
    </location>
</feature>
<evidence type="ECO:0000259" key="3">
    <source>
        <dbReference type="PROSITE" id="PS51320"/>
    </source>
</evidence>
<dbReference type="GO" id="GO:0009611">
    <property type="term" value="P:response to wounding"/>
    <property type="evidence" value="ECO:0007669"/>
    <property type="project" value="UniProtKB-UniRule"/>
</dbReference>
<keyword evidence="2" id="KW-1184">Jasmonic acid signaling pathway</keyword>
<dbReference type="AlphaFoldDB" id="A0A1I9VYJ2"/>
<keyword evidence="2" id="KW-0539">Nucleus</keyword>
<dbReference type="Pfam" id="PF06200">
    <property type="entry name" value="tify"/>
    <property type="match status" value="1"/>
</dbReference>
<accession>A0A1I9VYJ2</accession>
<comment type="subcellular location">
    <subcellularLocation>
        <location evidence="2">Nucleus</location>
    </subcellularLocation>
</comment>
<comment type="domain">
    <text evidence="2">The jas domain is required for interaction with COI1.</text>
</comment>
<dbReference type="SMART" id="SM00979">
    <property type="entry name" value="TIFY"/>
    <property type="match status" value="1"/>
</dbReference>
<reference evidence="4" key="1">
    <citation type="journal article" date="2016" name="PLoS Genet.">
        <title>The Sweet Potato NAC-Domain Transcription Factor IbNAC1 Is Dynamically Coordinated by the Activator IbbHLH3 and the Repressor IbbHLH4 to Reprogram the Defense Mechanism against Wounding.</title>
        <authorList>
            <person name="Chen S.P."/>
            <person name="Kuo C.H."/>
            <person name="Lu H.H."/>
            <person name="Lo H.S."/>
            <person name="Yeh K.W."/>
        </authorList>
    </citation>
    <scope>NUCLEOTIDE SEQUENCE</scope>
</reference>
<evidence type="ECO:0000256" key="1">
    <source>
        <dbReference type="ARBA" id="ARBA00008614"/>
    </source>
</evidence>
<dbReference type="InterPro" id="IPR018467">
    <property type="entry name" value="CCT_CS"/>
</dbReference>
<dbReference type="GO" id="GO:0005634">
    <property type="term" value="C:nucleus"/>
    <property type="evidence" value="ECO:0007669"/>
    <property type="project" value="UniProtKB-SubCell"/>
</dbReference>
<evidence type="ECO:0000256" key="2">
    <source>
        <dbReference type="RuleBase" id="RU369065"/>
    </source>
</evidence>
<name>A0A1I9VYJ2_IPOBA</name>
<dbReference type="EMBL" id="KX147232">
    <property type="protein sequence ID" value="APA19299.1"/>
    <property type="molecule type" value="mRNA"/>
</dbReference>
<dbReference type="InterPro" id="IPR010399">
    <property type="entry name" value="Tify_dom"/>
</dbReference>
<evidence type="ECO:0000313" key="4">
    <source>
        <dbReference type="EMBL" id="APA19299.1"/>
    </source>
</evidence>
<dbReference type="GO" id="GO:2000022">
    <property type="term" value="P:regulation of jasmonic acid mediated signaling pathway"/>
    <property type="evidence" value="ECO:0007669"/>
    <property type="project" value="UniProtKB-UniRule"/>
</dbReference>
<organism evidence="4">
    <name type="scientific">Ipomoea batatas</name>
    <name type="common">Sweet potato</name>
    <name type="synonym">Convolvulus batatas</name>
    <dbReference type="NCBI Taxonomy" id="4120"/>
    <lineage>
        <taxon>Eukaryota</taxon>
        <taxon>Viridiplantae</taxon>
        <taxon>Streptophyta</taxon>
        <taxon>Embryophyta</taxon>
        <taxon>Tracheophyta</taxon>
        <taxon>Spermatophyta</taxon>
        <taxon>Magnoliopsida</taxon>
        <taxon>eudicotyledons</taxon>
        <taxon>Gunneridae</taxon>
        <taxon>Pentapetalae</taxon>
        <taxon>asterids</taxon>
        <taxon>lamiids</taxon>
        <taxon>Solanales</taxon>
        <taxon>Convolvulaceae</taxon>
        <taxon>Ipomoeeae</taxon>
        <taxon>Ipomoea</taxon>
    </lineage>
</organism>
<comment type="function">
    <text evidence="2">Repressor of jasmonate responses.</text>
</comment>
<dbReference type="GO" id="GO:0031347">
    <property type="term" value="P:regulation of defense response"/>
    <property type="evidence" value="ECO:0007669"/>
    <property type="project" value="UniProtKB-UniRule"/>
</dbReference>
<protein>
    <recommendedName>
        <fullName evidence="2">Protein TIFY</fullName>
    </recommendedName>
    <alternativeName>
        <fullName evidence="2">Jasmonate ZIM domain-containing protein</fullName>
    </alternativeName>
</protein>
<comment type="similarity">
    <text evidence="1 2">Belongs to the TIFY/JAZ family.</text>
</comment>
<dbReference type="PANTHER" id="PTHR33077:SF74">
    <property type="entry name" value="PROTEIN JAZ7"/>
    <property type="match status" value="1"/>
</dbReference>
<sequence>MEKKQRSKKCKKLIDLNKEFHPKIPSGVCTIAAKQKWQPFGPFPSVLPPPLAPPSTYSVPPPAKNLVFGDLQPFRGASPTTASDGAPAAIPLNYEDDSALKTLPLLPTSSWKRCEIPSQQLAPSTMTIFYSGSVSAFHDISPEKVELVLGMAGGIGSEEIEGKRWNHQNPTCVYATDETTTPSSSSSGSLYQSFAQGAIAMARKATLARFLEKRKHRLIHKKTYLEDGKVVPDLSL</sequence>
<dbReference type="Pfam" id="PF09425">
    <property type="entry name" value="Jas_motif"/>
    <property type="match status" value="1"/>
</dbReference>
<dbReference type="InterPro" id="IPR040390">
    <property type="entry name" value="TIFY/JAZ"/>
</dbReference>
<dbReference type="PANTHER" id="PTHR33077">
    <property type="entry name" value="PROTEIN TIFY 4A-RELATED-RELATED"/>
    <property type="match status" value="1"/>
</dbReference>
<reference evidence="4" key="2">
    <citation type="submission" date="2016-04" db="EMBL/GenBank/DDBJ databases">
        <authorList>
            <person name="Evans L.H."/>
            <person name="Alamgir A."/>
            <person name="Owens N."/>
            <person name="Weber N.D."/>
            <person name="Virtaneva K."/>
            <person name="Barbian K."/>
            <person name="Babar A."/>
            <person name="Rosenke K."/>
        </authorList>
    </citation>
    <scope>NUCLEOTIDE SEQUENCE</scope>
</reference>
<dbReference type="PROSITE" id="PS51320">
    <property type="entry name" value="TIFY"/>
    <property type="match status" value="1"/>
</dbReference>
<proteinExistence type="evidence at transcript level"/>